<dbReference type="OrthoDB" id="2789670at2759"/>
<dbReference type="STRING" id="645134.A0A0L0HTN6"/>
<dbReference type="AlphaFoldDB" id="A0A0L0HTN6"/>
<keyword evidence="6" id="KW-0503">Monooxygenase</keyword>
<feature type="non-terminal residue" evidence="7">
    <location>
        <position position="395"/>
    </location>
</feature>
<gene>
    <name evidence="7" type="ORF">SPPG_00001</name>
</gene>
<feature type="binding site" description="axial binding residue" evidence="5">
    <location>
        <position position="343"/>
    </location>
    <ligand>
        <name>heme</name>
        <dbReference type="ChEBI" id="CHEBI:30413"/>
    </ligand>
    <ligandPart>
        <name>Fe</name>
        <dbReference type="ChEBI" id="CHEBI:18248"/>
    </ligandPart>
</feature>
<keyword evidence="4 5" id="KW-0408">Iron</keyword>
<dbReference type="InterPro" id="IPR017972">
    <property type="entry name" value="Cyt_P450_CS"/>
</dbReference>
<keyword evidence="2 5" id="KW-0479">Metal-binding</keyword>
<evidence type="ECO:0008006" key="9">
    <source>
        <dbReference type="Google" id="ProtNLM"/>
    </source>
</evidence>
<keyword evidence="3 6" id="KW-0560">Oxidoreductase</keyword>
<dbReference type="InParanoid" id="A0A0L0HTN6"/>
<keyword evidence="8" id="KW-1185">Reference proteome</keyword>
<dbReference type="GO" id="GO:0004497">
    <property type="term" value="F:monooxygenase activity"/>
    <property type="evidence" value="ECO:0007669"/>
    <property type="project" value="UniProtKB-KW"/>
</dbReference>
<evidence type="ECO:0000313" key="7">
    <source>
        <dbReference type="EMBL" id="KND04265.1"/>
    </source>
</evidence>
<comment type="similarity">
    <text evidence="6">Belongs to the cytochrome P450 family.</text>
</comment>
<dbReference type="InterPro" id="IPR001128">
    <property type="entry name" value="Cyt_P450"/>
</dbReference>
<dbReference type="GO" id="GO:0016705">
    <property type="term" value="F:oxidoreductase activity, acting on paired donors, with incorporation or reduction of molecular oxygen"/>
    <property type="evidence" value="ECO:0007669"/>
    <property type="project" value="InterPro"/>
</dbReference>
<evidence type="ECO:0000256" key="1">
    <source>
        <dbReference type="ARBA" id="ARBA00001971"/>
    </source>
</evidence>
<dbReference type="PANTHER" id="PTHR24305:SF235">
    <property type="entry name" value="CYTOCHROME P450 MONOOXYGENASE APDB-RELATED"/>
    <property type="match status" value="1"/>
</dbReference>
<evidence type="ECO:0000256" key="4">
    <source>
        <dbReference type="ARBA" id="ARBA00023004"/>
    </source>
</evidence>
<protein>
    <recommendedName>
        <fullName evidence="9">Cytochrome P450</fullName>
    </recommendedName>
</protein>
<dbReference type="InterPro" id="IPR002401">
    <property type="entry name" value="Cyt_P450_E_grp-I"/>
</dbReference>
<evidence type="ECO:0000256" key="2">
    <source>
        <dbReference type="ARBA" id="ARBA00022723"/>
    </source>
</evidence>
<dbReference type="PRINTS" id="PR00463">
    <property type="entry name" value="EP450I"/>
</dbReference>
<dbReference type="GO" id="GO:0020037">
    <property type="term" value="F:heme binding"/>
    <property type="evidence" value="ECO:0007669"/>
    <property type="project" value="InterPro"/>
</dbReference>
<dbReference type="InterPro" id="IPR050121">
    <property type="entry name" value="Cytochrome_P450_monoxygenase"/>
</dbReference>
<dbReference type="RefSeq" id="XP_016612304.1">
    <property type="nucleotide sequence ID" value="XM_016748339.1"/>
</dbReference>
<dbReference type="GeneID" id="27683759"/>
<name>A0A0L0HTN6_SPIPD</name>
<dbReference type="Proteomes" id="UP000053201">
    <property type="component" value="Unassembled WGS sequence"/>
</dbReference>
<proteinExistence type="inferred from homology"/>
<dbReference type="Gene3D" id="1.10.630.10">
    <property type="entry name" value="Cytochrome P450"/>
    <property type="match status" value="1"/>
</dbReference>
<evidence type="ECO:0000313" key="8">
    <source>
        <dbReference type="Proteomes" id="UP000053201"/>
    </source>
</evidence>
<evidence type="ECO:0000256" key="5">
    <source>
        <dbReference type="PIRSR" id="PIRSR602401-1"/>
    </source>
</evidence>
<evidence type="ECO:0000256" key="6">
    <source>
        <dbReference type="RuleBase" id="RU000461"/>
    </source>
</evidence>
<dbReference type="InterPro" id="IPR036396">
    <property type="entry name" value="Cyt_P450_sf"/>
</dbReference>
<dbReference type="PROSITE" id="PS00086">
    <property type="entry name" value="CYTOCHROME_P450"/>
    <property type="match status" value="1"/>
</dbReference>
<dbReference type="PANTHER" id="PTHR24305">
    <property type="entry name" value="CYTOCHROME P450"/>
    <property type="match status" value="1"/>
</dbReference>
<dbReference type="VEuPathDB" id="FungiDB:SPPG_00001"/>
<comment type="cofactor">
    <cofactor evidence="1 5">
        <name>heme</name>
        <dbReference type="ChEBI" id="CHEBI:30413"/>
    </cofactor>
</comment>
<dbReference type="Pfam" id="PF00067">
    <property type="entry name" value="p450"/>
    <property type="match status" value="1"/>
</dbReference>
<sequence length="395" mass="46014">MGLGYYFGRLLGKAVGTMHNTDWFRVRRIVDPHFQLGVVKNLLGRMDDDFGTWFAKLEKHSGITRRSASEEPIWFEIDGLKVAERTPFKVVARALFDPVMTEEDFEKMYKMNEIHEKLVETAFLHQIPSYHWYRFLPTAANKRMDRYQELWKAVVLDIISRAQKQNKPCPISEMYKSVESGDMELLELLQTADEILYTNIDVTSTSLTWGLIHLAQNPEAQEKARKELFEALNNPQYGATEKERTAKYIEKQNTFLHFCVLEATRLVPLLFYSLPEVTAEEKLICGYRIPANTSVLIDANTLNRTAPIWQPDGDSYRPERFASISPTEYRYAFWRFGIGPRKCVGQFFGDKIAKMFLFHALRRFEFEIVGTVTKKKDLFVQTPECTFRVRPLKDD</sequence>
<dbReference type="SUPFAM" id="SSF48264">
    <property type="entry name" value="Cytochrome P450"/>
    <property type="match status" value="1"/>
</dbReference>
<dbReference type="GO" id="GO:0044550">
    <property type="term" value="P:secondary metabolite biosynthetic process"/>
    <property type="evidence" value="ECO:0007669"/>
    <property type="project" value="UniProtKB-ARBA"/>
</dbReference>
<keyword evidence="5 6" id="KW-0349">Heme</keyword>
<dbReference type="EMBL" id="KQ257450">
    <property type="protein sequence ID" value="KND04265.1"/>
    <property type="molecule type" value="Genomic_DNA"/>
</dbReference>
<accession>A0A0L0HTN6</accession>
<dbReference type="eggNOG" id="KOG0157">
    <property type="taxonomic scope" value="Eukaryota"/>
</dbReference>
<organism evidence="7 8">
    <name type="scientific">Spizellomyces punctatus (strain DAOM BR117)</name>
    <dbReference type="NCBI Taxonomy" id="645134"/>
    <lineage>
        <taxon>Eukaryota</taxon>
        <taxon>Fungi</taxon>
        <taxon>Fungi incertae sedis</taxon>
        <taxon>Chytridiomycota</taxon>
        <taxon>Chytridiomycota incertae sedis</taxon>
        <taxon>Chytridiomycetes</taxon>
        <taxon>Spizellomycetales</taxon>
        <taxon>Spizellomycetaceae</taxon>
        <taxon>Spizellomyces</taxon>
    </lineage>
</organism>
<evidence type="ECO:0000256" key="3">
    <source>
        <dbReference type="ARBA" id="ARBA00023002"/>
    </source>
</evidence>
<dbReference type="GO" id="GO:0005506">
    <property type="term" value="F:iron ion binding"/>
    <property type="evidence" value="ECO:0007669"/>
    <property type="project" value="InterPro"/>
</dbReference>
<reference evidence="7 8" key="1">
    <citation type="submission" date="2009-08" db="EMBL/GenBank/DDBJ databases">
        <title>The Genome Sequence of Spizellomyces punctatus strain DAOM BR117.</title>
        <authorList>
            <consortium name="The Broad Institute Genome Sequencing Platform"/>
            <person name="Russ C."/>
            <person name="Cuomo C."/>
            <person name="Shea T."/>
            <person name="Young S.K."/>
            <person name="Zeng Q."/>
            <person name="Koehrsen M."/>
            <person name="Haas B."/>
            <person name="Borodovsky M."/>
            <person name="Guigo R."/>
            <person name="Alvarado L."/>
            <person name="Berlin A."/>
            <person name="Bochicchio J."/>
            <person name="Borenstein D."/>
            <person name="Chapman S."/>
            <person name="Chen Z."/>
            <person name="Engels R."/>
            <person name="Freedman E."/>
            <person name="Gellesch M."/>
            <person name="Goldberg J."/>
            <person name="Griggs A."/>
            <person name="Gujja S."/>
            <person name="Heiman D."/>
            <person name="Hepburn T."/>
            <person name="Howarth C."/>
            <person name="Jen D."/>
            <person name="Larson L."/>
            <person name="Lewis B."/>
            <person name="Mehta T."/>
            <person name="Park D."/>
            <person name="Pearson M."/>
            <person name="Roberts A."/>
            <person name="Saif S."/>
            <person name="Shenoy N."/>
            <person name="Sisk P."/>
            <person name="Stolte C."/>
            <person name="Sykes S."/>
            <person name="Thomson T."/>
            <person name="Walk T."/>
            <person name="White J."/>
            <person name="Yandava C."/>
            <person name="Burger G."/>
            <person name="Gray M.W."/>
            <person name="Holland P.W.H."/>
            <person name="King N."/>
            <person name="Lang F.B.F."/>
            <person name="Roger A.J."/>
            <person name="Ruiz-Trillo I."/>
            <person name="Lander E."/>
            <person name="Nusbaum C."/>
        </authorList>
    </citation>
    <scope>NUCLEOTIDE SEQUENCE [LARGE SCALE GENOMIC DNA]</scope>
    <source>
        <strain evidence="7 8">DAOM BR117</strain>
    </source>
</reference>
<dbReference type="OMA" id="REMILNW"/>